<dbReference type="GO" id="GO:0005525">
    <property type="term" value="F:GTP binding"/>
    <property type="evidence" value="ECO:0007669"/>
    <property type="project" value="UniProtKB-KW"/>
</dbReference>
<proteinExistence type="predicted"/>
<evidence type="ECO:0000256" key="1">
    <source>
        <dbReference type="ARBA" id="ARBA00022741"/>
    </source>
</evidence>
<dbReference type="PROSITE" id="PS51419">
    <property type="entry name" value="RAB"/>
    <property type="match status" value="1"/>
</dbReference>
<dbReference type="AlphaFoldDB" id="F4PME2"/>
<reference evidence="5" key="1">
    <citation type="journal article" date="2011" name="Genome Res.">
        <title>Phylogeny-wide analysis of social amoeba genomes highlights ancient origins for complex intercellular communication.</title>
        <authorList>
            <person name="Heidel A.J."/>
            <person name="Lawal H.M."/>
            <person name="Felder M."/>
            <person name="Schilde C."/>
            <person name="Helps N.R."/>
            <person name="Tunggal B."/>
            <person name="Rivero F."/>
            <person name="John U."/>
            <person name="Schleicher M."/>
            <person name="Eichinger L."/>
            <person name="Platzer M."/>
            <person name="Noegel A.A."/>
            <person name="Schaap P."/>
            <person name="Gloeckner G."/>
        </authorList>
    </citation>
    <scope>NUCLEOTIDE SEQUENCE [LARGE SCALE GENOMIC DNA]</scope>
    <source>
        <strain evidence="5">SH3</strain>
    </source>
</reference>
<dbReference type="Proteomes" id="UP000007797">
    <property type="component" value="Unassembled WGS sequence"/>
</dbReference>
<dbReference type="GO" id="GO:0003924">
    <property type="term" value="F:GTPase activity"/>
    <property type="evidence" value="ECO:0007669"/>
    <property type="project" value="InterPro"/>
</dbReference>
<dbReference type="RefSeq" id="XP_004360643.1">
    <property type="nucleotide sequence ID" value="XM_004360586.1"/>
</dbReference>
<dbReference type="InterPro" id="IPR001806">
    <property type="entry name" value="Small_GTPase"/>
</dbReference>
<evidence type="ECO:0000313" key="4">
    <source>
        <dbReference type="EMBL" id="EGG22792.1"/>
    </source>
</evidence>
<accession>F4PME2</accession>
<dbReference type="InterPro" id="IPR027417">
    <property type="entry name" value="P-loop_NTPase"/>
</dbReference>
<dbReference type="PANTHER" id="PTHR47977">
    <property type="entry name" value="RAS-RELATED PROTEIN RAB"/>
    <property type="match status" value="1"/>
</dbReference>
<evidence type="ECO:0000256" key="3">
    <source>
        <dbReference type="ARBA" id="ARBA00023288"/>
    </source>
</evidence>
<dbReference type="Gene3D" id="3.40.50.300">
    <property type="entry name" value="P-loop containing nucleotide triphosphate hydrolases"/>
    <property type="match status" value="1"/>
</dbReference>
<dbReference type="Pfam" id="PF00071">
    <property type="entry name" value="Ras"/>
    <property type="match status" value="1"/>
</dbReference>
<keyword evidence="2" id="KW-0342">GTP-binding</keyword>
<keyword evidence="5" id="KW-1185">Reference proteome</keyword>
<gene>
    <name evidence="4" type="ORF">DFA_04922</name>
</gene>
<dbReference type="GeneID" id="14875872"/>
<dbReference type="SUPFAM" id="SSF52540">
    <property type="entry name" value="P-loop containing nucleoside triphosphate hydrolases"/>
    <property type="match status" value="1"/>
</dbReference>
<dbReference type="EMBL" id="GL883008">
    <property type="protein sequence ID" value="EGG22792.1"/>
    <property type="molecule type" value="Genomic_DNA"/>
</dbReference>
<evidence type="ECO:0000256" key="2">
    <source>
        <dbReference type="ARBA" id="ARBA00023134"/>
    </source>
</evidence>
<organism evidence="4 5">
    <name type="scientific">Cavenderia fasciculata</name>
    <name type="common">Slime mold</name>
    <name type="synonym">Dictyostelium fasciculatum</name>
    <dbReference type="NCBI Taxonomy" id="261658"/>
    <lineage>
        <taxon>Eukaryota</taxon>
        <taxon>Amoebozoa</taxon>
        <taxon>Evosea</taxon>
        <taxon>Eumycetozoa</taxon>
        <taxon>Dictyostelia</taxon>
        <taxon>Acytosteliales</taxon>
        <taxon>Cavenderiaceae</taxon>
        <taxon>Cavenderia</taxon>
    </lineage>
</organism>
<dbReference type="InterPro" id="IPR050227">
    <property type="entry name" value="Rab"/>
</dbReference>
<protein>
    <submittedName>
        <fullName evidence="4">Uncharacterized protein</fullName>
    </submittedName>
</protein>
<sequence>MTTTFQDNISVAKFTVVLFGDPKSGKTTTINTLSGQAQTTTTNPSSYTFTTPPCTFYSDQNISTVILQFYKIEEQKYFERKDYAYYRASKLAIVVIDLTSQSSWDNRNRWLAEIERYCAYEIKVVVVGTKGDLTINNNNQRIVSQEMIDSFVDPLEFTYIELIKDGGGGLDQRDQFQQIMIDAENKRFIKQMINTCQLTINFKRNQINNNNNNNSTNNNNNNNNNLTKIFYMVFNNKVLFKNIMGQVKEIHNIMRVKAYKLDYSQPHFWVSHPSLVNALLYRHKYAKKYLLSPLTLQFLEPFLWNNSNFQLFHSLFPISNKSILDGDESKKFVDASCISGSLEIVKYLFKKLNLPFTLKGFFSSIILGYTDITKYLVGQSQVLRKNHDQIQITPSTKIIITRDILIEGIRLAKAYHSNRDSTILVYLEHELDNLENGKPILKKFTSLFKK</sequence>
<evidence type="ECO:0000313" key="5">
    <source>
        <dbReference type="Proteomes" id="UP000007797"/>
    </source>
</evidence>
<dbReference type="KEGG" id="dfa:DFA_04922"/>
<keyword evidence="3" id="KW-0449">Lipoprotein</keyword>
<keyword evidence="1" id="KW-0547">Nucleotide-binding</keyword>
<name>F4PME2_CACFS</name>